<name>A0ABQ9GQU2_9NEOP</name>
<evidence type="ECO:0000256" key="1">
    <source>
        <dbReference type="ARBA" id="ARBA00001657"/>
    </source>
</evidence>
<dbReference type="SMART" id="SM00642">
    <property type="entry name" value="Aamy"/>
    <property type="match status" value="1"/>
</dbReference>
<evidence type="ECO:0000313" key="5">
    <source>
        <dbReference type="Proteomes" id="UP001159363"/>
    </source>
</evidence>
<evidence type="ECO:0000313" key="4">
    <source>
        <dbReference type="EMBL" id="KAJ8874364.1"/>
    </source>
</evidence>
<accession>A0ABQ9GQU2</accession>
<dbReference type="EMBL" id="JARBHB010000010">
    <property type="protein sequence ID" value="KAJ8874364.1"/>
    <property type="molecule type" value="Genomic_DNA"/>
</dbReference>
<gene>
    <name evidence="4" type="ORF">PR048_025212</name>
</gene>
<dbReference type="Gene3D" id="3.20.20.80">
    <property type="entry name" value="Glycosidases"/>
    <property type="match status" value="2"/>
</dbReference>
<dbReference type="Gene3D" id="3.90.400.10">
    <property type="entry name" value="Oligo-1,6-glucosidase, Domain 2"/>
    <property type="match status" value="2"/>
</dbReference>
<keyword evidence="5" id="KW-1185">Reference proteome</keyword>
<dbReference type="InterPro" id="IPR017853">
    <property type="entry name" value="GH"/>
</dbReference>
<sequence length="612" mass="70943">MPLVEMWCSDKAATCRWMVDKNQCAVHGYLHLLTTQSDRKVVTTRIKDSRNYFPQHYNLESQNSYDIKMFTLLLIFLIPGISDKVEHIKDAGAGAVWLSPIYSSPMVDFGYDVTNQTQIDPIFGTMEDFMTLLKKTKQLGLKLIMDFIPDYTSDQHEWFKKSAKKIDPYTDYYIWLDGKIDNSTGKRSPPNNWWYADNNVRRLDWPAQSPDLNPIERLWDELDRRLSDFFGSAWEWNKDRQQYYYHVFTVQQPDLNYRSKYVVEEMKNVMRYWLDMGVDGFRVDAIPNLFEDDLFRDEPSSNSTTAQADDPDSLLHVYTQNLPETYYMVKQWRALLDEYKAKDGRTRAMMTEAYASIKQVMEYYGSAQRPGAHFTFNFLFITNLTRNSTAQDFSDTIHSWVDNLPKGCWGDWVIGNHDRRRVASRFGPKLADGINMIALMLPGTAVTYNGEEIAMEDTLISWNETKDPWGLNAGPQRYQEYTRDPERTPFQWDNTTSAGFSTNSKTWLPVNKNYATLNLEAQKAANQSHYKVYQQLARTRQSDTVQRGSLNVQVISQWIIAFSRDLEGADTYIVTVNLGEEDARVDLTKFFSKLPDVVSVVTASVDSGHMRG</sequence>
<dbReference type="InterPro" id="IPR006047">
    <property type="entry name" value="GH13_cat_dom"/>
</dbReference>
<dbReference type="PANTHER" id="PTHR10357">
    <property type="entry name" value="ALPHA-AMYLASE FAMILY MEMBER"/>
    <property type="match status" value="1"/>
</dbReference>
<reference evidence="4 5" key="1">
    <citation type="submission" date="2023-02" db="EMBL/GenBank/DDBJ databases">
        <title>LHISI_Scaffold_Assembly.</title>
        <authorList>
            <person name="Stuart O.P."/>
            <person name="Cleave R."/>
            <person name="Magrath M.J.L."/>
            <person name="Mikheyev A.S."/>
        </authorList>
    </citation>
    <scope>NUCLEOTIDE SEQUENCE [LARGE SCALE GENOMIC DNA]</scope>
    <source>
        <strain evidence="4">Daus_M_001</strain>
        <tissue evidence="4">Leg muscle</tissue>
    </source>
</reference>
<protein>
    <recommendedName>
        <fullName evidence="2">alpha-glucosidase</fullName>
        <ecNumber evidence="2">3.2.1.20</ecNumber>
    </recommendedName>
</protein>
<dbReference type="PANTHER" id="PTHR10357:SF179">
    <property type="entry name" value="NEUTRAL AND BASIC AMINO ACID TRANSPORT PROTEIN RBAT"/>
    <property type="match status" value="1"/>
</dbReference>
<proteinExistence type="predicted"/>
<dbReference type="InterPro" id="IPR045857">
    <property type="entry name" value="O16G_dom_2"/>
</dbReference>
<comment type="caution">
    <text evidence="4">The sequence shown here is derived from an EMBL/GenBank/DDBJ whole genome shotgun (WGS) entry which is preliminary data.</text>
</comment>
<dbReference type="Pfam" id="PF00128">
    <property type="entry name" value="Alpha-amylase"/>
    <property type="match status" value="2"/>
</dbReference>
<comment type="catalytic activity">
    <reaction evidence="1">
        <text>Hydrolysis of terminal, non-reducing (1-&gt;4)-linked alpha-D-glucose residues with release of alpha-D-glucose.</text>
        <dbReference type="EC" id="3.2.1.20"/>
    </reaction>
</comment>
<dbReference type="CDD" id="cd11328">
    <property type="entry name" value="AmyAc_maltase"/>
    <property type="match status" value="1"/>
</dbReference>
<feature type="domain" description="Glycosyl hydrolase family 13 catalytic" evidence="3">
    <location>
        <begin position="74"/>
        <end position="487"/>
    </location>
</feature>
<dbReference type="SUPFAM" id="SSF51445">
    <property type="entry name" value="(Trans)glycosidases"/>
    <property type="match status" value="1"/>
</dbReference>
<evidence type="ECO:0000256" key="2">
    <source>
        <dbReference type="ARBA" id="ARBA00012741"/>
    </source>
</evidence>
<evidence type="ECO:0000259" key="3">
    <source>
        <dbReference type="SMART" id="SM00642"/>
    </source>
</evidence>
<dbReference type="Proteomes" id="UP001159363">
    <property type="component" value="Chromosome 9"/>
</dbReference>
<dbReference type="EC" id="3.2.1.20" evidence="2"/>
<organism evidence="4 5">
    <name type="scientific">Dryococelus australis</name>
    <dbReference type="NCBI Taxonomy" id="614101"/>
    <lineage>
        <taxon>Eukaryota</taxon>
        <taxon>Metazoa</taxon>
        <taxon>Ecdysozoa</taxon>
        <taxon>Arthropoda</taxon>
        <taxon>Hexapoda</taxon>
        <taxon>Insecta</taxon>
        <taxon>Pterygota</taxon>
        <taxon>Neoptera</taxon>
        <taxon>Polyneoptera</taxon>
        <taxon>Phasmatodea</taxon>
        <taxon>Verophasmatodea</taxon>
        <taxon>Anareolatae</taxon>
        <taxon>Phasmatidae</taxon>
        <taxon>Eurycanthinae</taxon>
        <taxon>Dryococelus</taxon>
    </lineage>
</organism>